<keyword evidence="2" id="KW-1185">Reference proteome</keyword>
<protein>
    <submittedName>
        <fullName evidence="1">Uncharacterized protein</fullName>
    </submittedName>
</protein>
<dbReference type="Proteomes" id="UP001370490">
    <property type="component" value="Unassembled WGS sequence"/>
</dbReference>
<sequence length="172" mass="18115">MHSTVQSCCNINAVFKVFTPCIAGCSHPLGTCIECLDKQSPAFHAVGFGKGSHRSAVVITSFDTAVFRSSSSSVKLSAGSVHAASCDCCGGQSRFCATFSTQADGHLELQDTGSSQAINQLRDPLSSTLFWVNHFGSFVRLFFSLPPSADHILAGMVLTQVDSAVHLAISSP</sequence>
<accession>A0AAN8ZGK6</accession>
<evidence type="ECO:0000313" key="1">
    <source>
        <dbReference type="EMBL" id="KAK6937246.1"/>
    </source>
</evidence>
<dbReference type="PANTHER" id="PTHR42916">
    <property type="entry name" value="2-SUCCINYL-5-ENOLPYRUVYL-6-HYDROXY-3-CYCLOHEXENE-1-CARBOXYLATE SYNTHASE"/>
    <property type="match status" value="1"/>
</dbReference>
<dbReference type="AlphaFoldDB" id="A0AAN8ZGK6"/>
<dbReference type="PANTHER" id="PTHR42916:SF1">
    <property type="entry name" value="PROTEIN PHYLLO, CHLOROPLASTIC"/>
    <property type="match status" value="1"/>
</dbReference>
<evidence type="ECO:0000313" key="2">
    <source>
        <dbReference type="Proteomes" id="UP001370490"/>
    </source>
</evidence>
<name>A0AAN8ZGK6_9MAGN</name>
<dbReference type="EMBL" id="JBAMMX010000006">
    <property type="protein sequence ID" value="KAK6937246.1"/>
    <property type="molecule type" value="Genomic_DNA"/>
</dbReference>
<organism evidence="1 2">
    <name type="scientific">Dillenia turbinata</name>
    <dbReference type="NCBI Taxonomy" id="194707"/>
    <lineage>
        <taxon>Eukaryota</taxon>
        <taxon>Viridiplantae</taxon>
        <taxon>Streptophyta</taxon>
        <taxon>Embryophyta</taxon>
        <taxon>Tracheophyta</taxon>
        <taxon>Spermatophyta</taxon>
        <taxon>Magnoliopsida</taxon>
        <taxon>eudicotyledons</taxon>
        <taxon>Gunneridae</taxon>
        <taxon>Pentapetalae</taxon>
        <taxon>Dilleniales</taxon>
        <taxon>Dilleniaceae</taxon>
        <taxon>Dillenia</taxon>
    </lineage>
</organism>
<gene>
    <name evidence="1" type="ORF">RJ641_030754</name>
</gene>
<comment type="caution">
    <text evidence="1">The sequence shown here is derived from an EMBL/GenBank/DDBJ whole genome shotgun (WGS) entry which is preliminary data.</text>
</comment>
<proteinExistence type="predicted"/>
<reference evidence="1 2" key="1">
    <citation type="submission" date="2023-12" db="EMBL/GenBank/DDBJ databases">
        <title>A high-quality genome assembly for Dillenia turbinata (Dilleniales).</title>
        <authorList>
            <person name="Chanderbali A."/>
        </authorList>
    </citation>
    <scope>NUCLEOTIDE SEQUENCE [LARGE SCALE GENOMIC DNA]</scope>
    <source>
        <strain evidence="1">LSX21</strain>
        <tissue evidence="1">Leaf</tissue>
    </source>
</reference>